<accession>A0A922IXD3</accession>
<evidence type="ECO:0000313" key="2">
    <source>
        <dbReference type="EMBL" id="KAG6686436.1"/>
    </source>
</evidence>
<protein>
    <submittedName>
        <fullName evidence="2">Uncharacterized protein</fullName>
    </submittedName>
</protein>
<name>A0A922IXD3_CARIL</name>
<evidence type="ECO:0000313" key="3">
    <source>
        <dbReference type="Proteomes" id="UP000811246"/>
    </source>
</evidence>
<dbReference type="AlphaFoldDB" id="A0A922IXD3"/>
<keyword evidence="1" id="KW-0732">Signal</keyword>
<reference evidence="2" key="1">
    <citation type="submission" date="2021-01" db="EMBL/GenBank/DDBJ databases">
        <authorList>
            <person name="Lovell J.T."/>
            <person name="Bentley N."/>
            <person name="Bhattarai G."/>
            <person name="Jenkins J.W."/>
            <person name="Sreedasyam A."/>
            <person name="Alarcon Y."/>
            <person name="Bock C."/>
            <person name="Boston L."/>
            <person name="Carlson J."/>
            <person name="Cervantes K."/>
            <person name="Clermont K."/>
            <person name="Krom N."/>
            <person name="Kubenka K."/>
            <person name="Mamidi S."/>
            <person name="Mattison C."/>
            <person name="Monteros M."/>
            <person name="Pisani C."/>
            <person name="Plott C."/>
            <person name="Rajasekar S."/>
            <person name="Rhein H.S."/>
            <person name="Rohla C."/>
            <person name="Song M."/>
            <person name="Hilaire R.S."/>
            <person name="Shu S."/>
            <person name="Wells L."/>
            <person name="Wang X."/>
            <person name="Webber J."/>
            <person name="Heerema R.J."/>
            <person name="Klein P."/>
            <person name="Conner P."/>
            <person name="Grauke L."/>
            <person name="Grimwood J."/>
            <person name="Schmutz J."/>
            <person name="Randall J.J."/>
        </authorList>
    </citation>
    <scope>NUCLEOTIDE SEQUENCE</scope>
    <source>
        <tissue evidence="2">Leaf</tissue>
    </source>
</reference>
<gene>
    <name evidence="2" type="ORF">I3842_11G019600</name>
</gene>
<comment type="caution">
    <text evidence="2">The sequence shown here is derived from an EMBL/GenBank/DDBJ whole genome shotgun (WGS) entry which is preliminary data.</text>
</comment>
<organism evidence="2 3">
    <name type="scientific">Carya illinoinensis</name>
    <name type="common">Pecan</name>
    <dbReference type="NCBI Taxonomy" id="32201"/>
    <lineage>
        <taxon>Eukaryota</taxon>
        <taxon>Viridiplantae</taxon>
        <taxon>Streptophyta</taxon>
        <taxon>Embryophyta</taxon>
        <taxon>Tracheophyta</taxon>
        <taxon>Spermatophyta</taxon>
        <taxon>Magnoliopsida</taxon>
        <taxon>eudicotyledons</taxon>
        <taxon>Gunneridae</taxon>
        <taxon>Pentapetalae</taxon>
        <taxon>rosids</taxon>
        <taxon>fabids</taxon>
        <taxon>Fagales</taxon>
        <taxon>Juglandaceae</taxon>
        <taxon>Carya</taxon>
    </lineage>
</organism>
<dbReference type="Proteomes" id="UP000811246">
    <property type="component" value="Chromosome 11"/>
</dbReference>
<proteinExistence type="predicted"/>
<feature type="signal peptide" evidence="1">
    <location>
        <begin position="1"/>
        <end position="20"/>
    </location>
</feature>
<evidence type="ECO:0000256" key="1">
    <source>
        <dbReference type="SAM" id="SignalP"/>
    </source>
</evidence>
<dbReference type="EMBL" id="CM031835">
    <property type="protein sequence ID" value="KAG6686436.1"/>
    <property type="molecule type" value="Genomic_DNA"/>
</dbReference>
<sequence length="68" mass="7913">MRPLQSIFLVPSMHLQFLLGSPWSFSYTVHLQFLLGSLQFFQPIIHTDNSNKDYLVGFSILSLKRNKD</sequence>
<feature type="chain" id="PRO_5037526237" evidence="1">
    <location>
        <begin position="21"/>
        <end position="68"/>
    </location>
</feature>